<accession>A0A6P4DP58</accession>
<dbReference type="Gene3D" id="3.90.120.10">
    <property type="entry name" value="DNA Methylase, subunit A, domain 2"/>
    <property type="match status" value="1"/>
</dbReference>
<evidence type="ECO:0000256" key="3">
    <source>
        <dbReference type="ARBA" id="ARBA00022691"/>
    </source>
</evidence>
<gene>
    <name evidence="7" type="primary">LOC107492391</name>
</gene>
<dbReference type="Proteomes" id="UP000515211">
    <property type="component" value="Chromosome 6"/>
</dbReference>
<reference evidence="7" key="2">
    <citation type="submission" date="2025-08" db="UniProtKB">
        <authorList>
            <consortium name="RefSeq"/>
        </authorList>
    </citation>
    <scope>IDENTIFICATION</scope>
    <source>
        <tissue evidence="7">Whole plant</tissue>
    </source>
</reference>
<dbReference type="GeneID" id="107492391"/>
<dbReference type="GO" id="GO:0032259">
    <property type="term" value="P:methylation"/>
    <property type="evidence" value="ECO:0007669"/>
    <property type="project" value="UniProtKB-KW"/>
</dbReference>
<feature type="region of interest" description="Disordered" evidence="5">
    <location>
        <begin position="1"/>
        <end position="25"/>
    </location>
</feature>
<dbReference type="Gene3D" id="3.40.50.150">
    <property type="entry name" value="Vaccinia Virus protein VP39"/>
    <property type="match status" value="1"/>
</dbReference>
<comment type="similarity">
    <text evidence="4">Belongs to the class I-like SAM-binding methyltransferase superfamily. C5-methyltransferase family.</text>
</comment>
<evidence type="ECO:0000313" key="6">
    <source>
        <dbReference type="Proteomes" id="UP000515211"/>
    </source>
</evidence>
<evidence type="ECO:0000256" key="2">
    <source>
        <dbReference type="ARBA" id="ARBA00022679"/>
    </source>
</evidence>
<dbReference type="InterPro" id="IPR050750">
    <property type="entry name" value="C5-MTase"/>
</dbReference>
<evidence type="ECO:0000256" key="5">
    <source>
        <dbReference type="SAM" id="MobiDB-lite"/>
    </source>
</evidence>
<dbReference type="PROSITE" id="PS51679">
    <property type="entry name" value="SAM_MT_C5"/>
    <property type="match status" value="1"/>
</dbReference>
<keyword evidence="1 4" id="KW-0489">Methyltransferase</keyword>
<dbReference type="SUPFAM" id="SSF53335">
    <property type="entry name" value="S-adenosyl-L-methionine-dependent methyltransferases"/>
    <property type="match status" value="1"/>
</dbReference>
<keyword evidence="2 4" id="KW-0808">Transferase</keyword>
<organism evidence="6 7">
    <name type="scientific">Arachis duranensis</name>
    <name type="common">Wild peanut</name>
    <dbReference type="NCBI Taxonomy" id="130453"/>
    <lineage>
        <taxon>Eukaryota</taxon>
        <taxon>Viridiplantae</taxon>
        <taxon>Streptophyta</taxon>
        <taxon>Embryophyta</taxon>
        <taxon>Tracheophyta</taxon>
        <taxon>Spermatophyta</taxon>
        <taxon>Magnoliopsida</taxon>
        <taxon>eudicotyledons</taxon>
        <taxon>Gunneridae</taxon>
        <taxon>Pentapetalae</taxon>
        <taxon>rosids</taxon>
        <taxon>fabids</taxon>
        <taxon>Fabales</taxon>
        <taxon>Fabaceae</taxon>
        <taxon>Papilionoideae</taxon>
        <taxon>50 kb inversion clade</taxon>
        <taxon>dalbergioids sensu lato</taxon>
        <taxon>Dalbergieae</taxon>
        <taxon>Pterocarpus clade</taxon>
        <taxon>Arachis</taxon>
    </lineage>
</organism>
<sequence length="396" mass="45512">MEEEEDAKTKEEDAPTKKEDAQTKEVVRDKNNYRNLHCNEAESGIEASVYTHTKLRAEVKAQVVEAFEINDRANDVYEHNFGHRPYQGNIQCLTAADLDGYGADAWLLSPPCQPYTRQGLQKDTGDARAFSFLQILELMPFLLKPPSLLFVENVVGFETSDTHAKLIEILDRTNFVTQEFILSPLQFGIPYSRPRYFCLAKRKPYSFVNEIWNRQLIQSPRPYEHFDTAFIEDDLSQEDRHKLLQSCQSIESFLELKNPSNNIEAEYATLGKGDDNVCDSLQQYYVPLSLVERWGSAMGIHPYINYCSIFKSAYYRYVKGTGSLLATVQPKKRDEASLKEQCLRYFTPREVANIHSFPEDFKFPDYISLKQRYALLGNSLSIAVVAPLLQYLFANP</sequence>
<keyword evidence="3 4" id="KW-0949">S-adenosyl-L-methionine</keyword>
<dbReference type="AlphaFoldDB" id="A0A6P4DP58"/>
<dbReference type="InterPro" id="IPR029063">
    <property type="entry name" value="SAM-dependent_MTases_sf"/>
</dbReference>
<evidence type="ECO:0000256" key="1">
    <source>
        <dbReference type="ARBA" id="ARBA00022603"/>
    </source>
</evidence>
<dbReference type="PANTHER" id="PTHR46098">
    <property type="entry name" value="TRNA (CYTOSINE(38)-C(5))-METHYLTRANSFERASE"/>
    <property type="match status" value="1"/>
</dbReference>
<dbReference type="GO" id="GO:0008168">
    <property type="term" value="F:methyltransferase activity"/>
    <property type="evidence" value="ECO:0007669"/>
    <property type="project" value="UniProtKB-KW"/>
</dbReference>
<dbReference type="InterPro" id="IPR001525">
    <property type="entry name" value="C5_MeTfrase"/>
</dbReference>
<evidence type="ECO:0000313" key="7">
    <source>
        <dbReference type="RefSeq" id="XP_015968902.1"/>
    </source>
</evidence>
<feature type="compositionally biased region" description="Basic and acidic residues" evidence="5">
    <location>
        <begin position="7"/>
        <end position="25"/>
    </location>
</feature>
<protein>
    <submittedName>
        <fullName evidence="7">tRNA (Cytosine(38)-C(5))-methyltransferase 2-like</fullName>
    </submittedName>
</protein>
<name>A0A6P4DP58_ARADU</name>
<dbReference type="GO" id="GO:0005634">
    <property type="term" value="C:nucleus"/>
    <property type="evidence" value="ECO:0007669"/>
    <property type="project" value="TreeGrafter"/>
</dbReference>
<keyword evidence="6" id="KW-1185">Reference proteome</keyword>
<proteinExistence type="inferred from homology"/>
<reference evidence="6" key="1">
    <citation type="journal article" date="2016" name="Nat. Genet.">
        <title>The genome sequences of Arachis duranensis and Arachis ipaensis, the diploid ancestors of cultivated peanut.</title>
        <authorList>
            <person name="Bertioli D.J."/>
            <person name="Cannon S.B."/>
            <person name="Froenicke L."/>
            <person name="Huang G."/>
            <person name="Farmer A.D."/>
            <person name="Cannon E.K."/>
            <person name="Liu X."/>
            <person name="Gao D."/>
            <person name="Clevenger J."/>
            <person name="Dash S."/>
            <person name="Ren L."/>
            <person name="Moretzsohn M.C."/>
            <person name="Shirasawa K."/>
            <person name="Huang W."/>
            <person name="Vidigal B."/>
            <person name="Abernathy B."/>
            <person name="Chu Y."/>
            <person name="Niederhuth C.E."/>
            <person name="Umale P."/>
            <person name="Araujo A.C."/>
            <person name="Kozik A."/>
            <person name="Kim K.D."/>
            <person name="Burow M.D."/>
            <person name="Varshney R.K."/>
            <person name="Wang X."/>
            <person name="Zhang X."/>
            <person name="Barkley N."/>
            <person name="Guimaraes P.M."/>
            <person name="Isobe S."/>
            <person name="Guo B."/>
            <person name="Liao B."/>
            <person name="Stalker H.T."/>
            <person name="Schmitz R.J."/>
            <person name="Scheffler B.E."/>
            <person name="Leal-Bertioli S.C."/>
            <person name="Xun X."/>
            <person name="Jackson S.A."/>
            <person name="Michelmore R."/>
            <person name="Ozias-Akins P."/>
        </authorList>
    </citation>
    <scope>NUCLEOTIDE SEQUENCE [LARGE SCALE GENOMIC DNA]</scope>
    <source>
        <strain evidence="6">cv. V14167</strain>
    </source>
</reference>
<feature type="active site" evidence="4">
    <location>
        <position position="112"/>
    </location>
</feature>
<dbReference type="OrthoDB" id="414133at2759"/>
<dbReference type="Pfam" id="PF00145">
    <property type="entry name" value="DNA_methylase"/>
    <property type="match status" value="1"/>
</dbReference>
<dbReference type="KEGG" id="adu:107492391"/>
<dbReference type="RefSeq" id="XP_015968902.1">
    <property type="nucleotide sequence ID" value="XM_016113416.3"/>
</dbReference>
<dbReference type="PANTHER" id="PTHR46098:SF1">
    <property type="entry name" value="TRNA (CYTOSINE(38)-C(5))-METHYLTRANSFERASE"/>
    <property type="match status" value="1"/>
</dbReference>
<evidence type="ECO:0000256" key="4">
    <source>
        <dbReference type="PROSITE-ProRule" id="PRU01016"/>
    </source>
</evidence>